<dbReference type="AlphaFoldDB" id="A0A432Z2Z3"/>
<feature type="transmembrane region" description="Helical" evidence="1">
    <location>
        <begin position="61"/>
        <end position="79"/>
    </location>
</feature>
<protein>
    <submittedName>
        <fullName evidence="2">Uncharacterized protein</fullName>
    </submittedName>
</protein>
<keyword evidence="3" id="KW-1185">Reference proteome</keyword>
<proteinExistence type="predicted"/>
<dbReference type="EMBL" id="PIQE01000003">
    <property type="protein sequence ID" value="RUO72264.1"/>
    <property type="molecule type" value="Genomic_DNA"/>
</dbReference>
<feature type="transmembrane region" description="Helical" evidence="1">
    <location>
        <begin position="24"/>
        <end position="41"/>
    </location>
</feature>
<keyword evidence="1" id="KW-0472">Membrane</keyword>
<dbReference type="STRING" id="1122124.GCA_000423165_01772"/>
<comment type="caution">
    <text evidence="2">The sequence shown here is derived from an EMBL/GenBank/DDBJ whole genome shotgun (WGS) entry which is preliminary data.</text>
</comment>
<gene>
    <name evidence="2" type="ORF">CWI80_10735</name>
</gene>
<reference evidence="3" key="1">
    <citation type="journal article" date="2018" name="Front. Microbiol.">
        <title>Genome-Based Analysis Reveals the Taxonomy and Diversity of the Family Idiomarinaceae.</title>
        <authorList>
            <person name="Liu Y."/>
            <person name="Lai Q."/>
            <person name="Shao Z."/>
        </authorList>
    </citation>
    <scope>NUCLEOTIDE SEQUENCE [LARGE SCALE GENOMIC DNA]</scope>
    <source>
        <strain evidence="3">c121</strain>
    </source>
</reference>
<keyword evidence="1" id="KW-0812">Transmembrane</keyword>
<organism evidence="2 3">
    <name type="scientific">Pseudidiomarina sediminum</name>
    <dbReference type="NCBI Taxonomy" id="431675"/>
    <lineage>
        <taxon>Bacteria</taxon>
        <taxon>Pseudomonadati</taxon>
        <taxon>Pseudomonadota</taxon>
        <taxon>Gammaproteobacteria</taxon>
        <taxon>Alteromonadales</taxon>
        <taxon>Idiomarinaceae</taxon>
        <taxon>Pseudidiomarina</taxon>
    </lineage>
</organism>
<evidence type="ECO:0000313" key="2">
    <source>
        <dbReference type="EMBL" id="RUO72264.1"/>
    </source>
</evidence>
<keyword evidence="1" id="KW-1133">Transmembrane helix</keyword>
<evidence type="ECO:0000256" key="1">
    <source>
        <dbReference type="SAM" id="Phobius"/>
    </source>
</evidence>
<accession>A0A432Z2Z3</accession>
<sequence length="81" mass="9211">MKLITLSIIVVCGLFVILGFTDQIEFAFIGAASLIPINLLYGSKRFSEFQQDKKKYDGPKVFAHPLLILFVLIFSRPYWLG</sequence>
<dbReference type="Proteomes" id="UP000287022">
    <property type="component" value="Unassembled WGS sequence"/>
</dbReference>
<evidence type="ECO:0000313" key="3">
    <source>
        <dbReference type="Proteomes" id="UP000287022"/>
    </source>
</evidence>
<name>A0A432Z2Z3_9GAMM</name>